<dbReference type="PANTHER" id="PTHR47396:SF1">
    <property type="entry name" value="ATP-DEPENDENT HELICASE IRC3-RELATED"/>
    <property type="match status" value="1"/>
</dbReference>
<dbReference type="SUPFAM" id="SSF52540">
    <property type="entry name" value="P-loop containing nucleoside triphosphate hydrolases"/>
    <property type="match status" value="1"/>
</dbReference>
<accession>A0A1Q2MHW0</accession>
<protein>
    <submittedName>
        <fullName evidence="2">Type III restriction enzyme, res subunit</fullName>
    </submittedName>
</protein>
<dbReference type="PANTHER" id="PTHR47396">
    <property type="entry name" value="TYPE I RESTRICTION ENZYME ECOKI R PROTEIN"/>
    <property type="match status" value="1"/>
</dbReference>
<keyword evidence="3" id="KW-1185">Reference proteome</keyword>
<sequence length="939" mass="109694">MNTIYSLIRSKTETWVKLEKENNQSLINNTLRHIGEAGRLRPPQREAIETYLWIKFAGNNKRLSDMVREGILYDDVTAQEYDYYYTFKGNYVTQFLNQFFQDNKLKALNKKLVNDPEGIYWDNLLDELLHNFDYSNYLFSLPMGAGKTYLMACFIYLDLYFASLFKNDRRFAHNFVVFAPQASKTAILPSLRTIKEFNPEWILPKEEADKLKQVITIEILDSLSSKRKDKLHGNNPNLEKVNRIKQSKDFGTVFITNAEKVVLERYDEEDQIYVDPKNMYYDEKKASELKKTNELREALSQVPNLTVILDEVHHSYGSTGNGEKKLRQAVGVLNQHGNVNSVIGLSGTPYVKTKIEIEGKNITLNQIQDIVYNYPLNIGIGKFLKKPDIRKVSVKESRFIEQALTDFFSDYDVEYENGTKSKAAFYCPSIKKLNEDILPIVQNWYQKHRKGREDEIFRYYSGVDKKNKQYQLPKENLAIFNNLDKPYSKKRIILLVAVGTEGWDCRSLTSVVLPRQKTTKNFVLQTTCRCLREVTDASNENALIYLSSDNYETLDKELRANYQLSITDLSEKKEQSIDVQVRKPKLGRLKYKQIETKYRIVKKSSPEIKKELVAFRFAGIKKSFDYDKSILSGRIGTSGLTGEVAVADVRAEATALFSFDDFMYNLSLCTYGLFSQKDLLEDYADTLRAIHDSIEKEMEWLILNPNLDISGINRMIASSFMDRVEYTKEVIEQETEIELLEWQGSNKEISLVSPDGKVYKIMPRIPERDLLGKRGYANDPKNIEEDFFGDENNCDPQDISYNYVPYKMDSEFEQNALAEMLKLSELKDLEVYFNGYKDERLQSFWIQTPRGRYTPDFLILRRKENRKYKKGQTIPIEKALIIETKGEPYYNDEFKAKEKFVEQEFLKYNKHFKYHCFVDKGKNDFTRHLDTFKKLLEDF</sequence>
<name>A0A1Q2MHW0_9BACT</name>
<reference evidence="3" key="1">
    <citation type="submission" date="2017-02" db="EMBL/GenBank/DDBJ databases">
        <title>Comparative genomics and description of representatives of a novel lineage of planctomycetes thriving in anoxic sediments.</title>
        <authorList>
            <person name="Spring S."/>
            <person name="Bunk B."/>
            <person name="Sproer C."/>
        </authorList>
    </citation>
    <scope>NUCLEOTIDE SEQUENCE [LARGE SCALE GENOMIC DNA]</scope>
    <source>
        <strain evidence="3">SM-Chi-D1</strain>
    </source>
</reference>
<dbReference type="KEGG" id="pbas:SMSP2_02221"/>
<dbReference type="REBASE" id="185694">
    <property type="entry name" value="PbaD1ORF2220P"/>
</dbReference>
<dbReference type="GO" id="GO:0016787">
    <property type="term" value="F:hydrolase activity"/>
    <property type="evidence" value="ECO:0007669"/>
    <property type="project" value="InterPro"/>
</dbReference>
<dbReference type="GO" id="GO:0003677">
    <property type="term" value="F:DNA binding"/>
    <property type="evidence" value="ECO:0007669"/>
    <property type="project" value="InterPro"/>
</dbReference>
<dbReference type="GO" id="GO:0005829">
    <property type="term" value="C:cytosol"/>
    <property type="evidence" value="ECO:0007669"/>
    <property type="project" value="TreeGrafter"/>
</dbReference>
<evidence type="ECO:0000313" key="3">
    <source>
        <dbReference type="Proteomes" id="UP000188181"/>
    </source>
</evidence>
<dbReference type="STRING" id="1851148.SMSP2_02221"/>
<dbReference type="InterPro" id="IPR050742">
    <property type="entry name" value="Helicase_Restrict-Modif_Enz"/>
</dbReference>
<dbReference type="Pfam" id="PF04851">
    <property type="entry name" value="ResIII"/>
    <property type="match status" value="1"/>
</dbReference>
<dbReference type="EMBL" id="CP019646">
    <property type="protein sequence ID" value="AQQ71842.1"/>
    <property type="molecule type" value="Genomic_DNA"/>
</dbReference>
<organism evidence="2 3">
    <name type="scientific">Limihaloglobus sulfuriphilus</name>
    <dbReference type="NCBI Taxonomy" id="1851148"/>
    <lineage>
        <taxon>Bacteria</taxon>
        <taxon>Pseudomonadati</taxon>
        <taxon>Planctomycetota</taxon>
        <taxon>Phycisphaerae</taxon>
        <taxon>Sedimentisphaerales</taxon>
        <taxon>Sedimentisphaeraceae</taxon>
        <taxon>Limihaloglobus</taxon>
    </lineage>
</organism>
<dbReference type="GO" id="GO:0005524">
    <property type="term" value="F:ATP binding"/>
    <property type="evidence" value="ECO:0007669"/>
    <property type="project" value="InterPro"/>
</dbReference>
<dbReference type="InterPro" id="IPR006935">
    <property type="entry name" value="Helicase/UvrB_N"/>
</dbReference>
<dbReference type="Gene3D" id="3.40.50.300">
    <property type="entry name" value="P-loop containing nucleotide triphosphate hydrolases"/>
    <property type="match status" value="1"/>
</dbReference>
<proteinExistence type="predicted"/>
<evidence type="ECO:0000259" key="1">
    <source>
        <dbReference type="Pfam" id="PF04851"/>
    </source>
</evidence>
<gene>
    <name evidence="2" type="ORF">SMSP2_02221</name>
</gene>
<dbReference type="AlphaFoldDB" id="A0A1Q2MHW0"/>
<evidence type="ECO:0000313" key="2">
    <source>
        <dbReference type="EMBL" id="AQQ71842.1"/>
    </source>
</evidence>
<feature type="domain" description="Helicase/UvrB N-terminal" evidence="1">
    <location>
        <begin position="133"/>
        <end position="349"/>
    </location>
</feature>
<dbReference type="Proteomes" id="UP000188181">
    <property type="component" value="Chromosome"/>
</dbReference>
<dbReference type="InterPro" id="IPR027417">
    <property type="entry name" value="P-loop_NTPase"/>
</dbReference>